<dbReference type="AlphaFoldDB" id="A0A0L0CA38"/>
<comment type="caution">
    <text evidence="2">The sequence shown here is derived from an EMBL/GenBank/DDBJ whole genome shotgun (WGS) entry which is preliminary data.</text>
</comment>
<accession>A0A0L0CA38</accession>
<feature type="region of interest" description="Disordered" evidence="1">
    <location>
        <begin position="204"/>
        <end position="224"/>
    </location>
</feature>
<evidence type="ECO:0000313" key="2">
    <source>
        <dbReference type="EMBL" id="KNC29117.1"/>
    </source>
</evidence>
<reference evidence="2 3" key="1">
    <citation type="journal article" date="2015" name="Nat. Commun.">
        <title>Lucilia cuprina genome unlocks parasitic fly biology to underpin future interventions.</title>
        <authorList>
            <person name="Anstead C.A."/>
            <person name="Korhonen P.K."/>
            <person name="Young N.D."/>
            <person name="Hall R.S."/>
            <person name="Jex A.R."/>
            <person name="Murali S.C."/>
            <person name="Hughes D.S."/>
            <person name="Lee S.F."/>
            <person name="Perry T."/>
            <person name="Stroehlein A.J."/>
            <person name="Ansell B.R."/>
            <person name="Breugelmans B."/>
            <person name="Hofmann A."/>
            <person name="Qu J."/>
            <person name="Dugan S."/>
            <person name="Lee S.L."/>
            <person name="Chao H."/>
            <person name="Dinh H."/>
            <person name="Han Y."/>
            <person name="Doddapaneni H.V."/>
            <person name="Worley K.C."/>
            <person name="Muzny D.M."/>
            <person name="Ioannidis P."/>
            <person name="Waterhouse R.M."/>
            <person name="Zdobnov E.M."/>
            <person name="James P.J."/>
            <person name="Bagnall N.H."/>
            <person name="Kotze A.C."/>
            <person name="Gibbs R.A."/>
            <person name="Richards S."/>
            <person name="Batterham P."/>
            <person name="Gasser R.B."/>
        </authorList>
    </citation>
    <scope>NUCLEOTIDE SEQUENCE [LARGE SCALE GENOMIC DNA]</scope>
    <source>
        <strain evidence="2 3">LS</strain>
        <tissue evidence="2">Full body</tissue>
    </source>
</reference>
<protein>
    <submittedName>
        <fullName evidence="2">Uncharacterized protein</fullName>
    </submittedName>
</protein>
<evidence type="ECO:0000256" key="1">
    <source>
        <dbReference type="SAM" id="MobiDB-lite"/>
    </source>
</evidence>
<dbReference type="Proteomes" id="UP000037069">
    <property type="component" value="Unassembled WGS sequence"/>
</dbReference>
<dbReference type="EMBL" id="JRES01000691">
    <property type="protein sequence ID" value="KNC29117.1"/>
    <property type="molecule type" value="Genomic_DNA"/>
</dbReference>
<name>A0A0L0CA38_LUCCU</name>
<feature type="region of interest" description="Disordered" evidence="1">
    <location>
        <begin position="136"/>
        <end position="181"/>
    </location>
</feature>
<evidence type="ECO:0000313" key="3">
    <source>
        <dbReference type="Proteomes" id="UP000037069"/>
    </source>
</evidence>
<keyword evidence="3" id="KW-1185">Reference proteome</keyword>
<proteinExistence type="predicted"/>
<organism evidence="2 3">
    <name type="scientific">Lucilia cuprina</name>
    <name type="common">Green bottle fly</name>
    <name type="synonym">Australian sheep blowfly</name>
    <dbReference type="NCBI Taxonomy" id="7375"/>
    <lineage>
        <taxon>Eukaryota</taxon>
        <taxon>Metazoa</taxon>
        <taxon>Ecdysozoa</taxon>
        <taxon>Arthropoda</taxon>
        <taxon>Hexapoda</taxon>
        <taxon>Insecta</taxon>
        <taxon>Pterygota</taxon>
        <taxon>Neoptera</taxon>
        <taxon>Endopterygota</taxon>
        <taxon>Diptera</taxon>
        <taxon>Brachycera</taxon>
        <taxon>Muscomorpha</taxon>
        <taxon>Oestroidea</taxon>
        <taxon>Calliphoridae</taxon>
        <taxon>Luciliinae</taxon>
        <taxon>Lucilia</taxon>
    </lineage>
</organism>
<feature type="region of interest" description="Disordered" evidence="1">
    <location>
        <begin position="1"/>
        <end position="21"/>
    </location>
</feature>
<sequence>MIRPVEFSTGVTGNSTHDHEEEQTCSHVLAAGLLSVNRGTTTGVNKRNLLVGLRLLRASSIACITVVGISSRYWSLSVIGSTVPELFLTGVDGRLVSEVNMGTSTDKAGDESVGDFVIGDIVIDLEGVTDFALGVEELDDDEDDDDEDDDVFDDGDDVFDDGDDVFDDGDDDDFVDDEDDADKGVVTFPNKLALGEVISIFSNSCGDSSQKFARGVEGLDRQED</sequence>
<gene>
    <name evidence="2" type="ORF">FF38_14502</name>
</gene>